<dbReference type="Gene3D" id="2.40.30.20">
    <property type="match status" value="2"/>
</dbReference>
<evidence type="ECO:0000256" key="6">
    <source>
        <dbReference type="ARBA" id="ARBA00022679"/>
    </source>
</evidence>
<keyword evidence="11" id="KW-1185">Reference proteome</keyword>
<evidence type="ECO:0000256" key="2">
    <source>
        <dbReference type="ARBA" id="ARBA00004887"/>
    </source>
</evidence>
<comment type="function">
    <text evidence="1">Catalyzes the dismutation of two molecules of 6,7-dimethyl-8-ribityllumazine, resulting in the formation of riboflavin and 5-amino-6-(D-ribitylamino)uracil.</text>
</comment>
<dbReference type="NCBIfam" id="NF006767">
    <property type="entry name" value="PRK09289.1"/>
    <property type="match status" value="1"/>
</dbReference>
<evidence type="ECO:0000313" key="11">
    <source>
        <dbReference type="Proteomes" id="UP000308199"/>
    </source>
</evidence>
<dbReference type="InterPro" id="IPR001783">
    <property type="entry name" value="Lumazine-bd"/>
</dbReference>
<evidence type="ECO:0000256" key="3">
    <source>
        <dbReference type="ARBA" id="ARBA00012827"/>
    </source>
</evidence>
<dbReference type="InterPro" id="IPR023366">
    <property type="entry name" value="ATP_synth_asu-like_sf"/>
</dbReference>
<dbReference type="InterPro" id="IPR026017">
    <property type="entry name" value="Lumazine-bd_dom"/>
</dbReference>
<feature type="domain" description="Lumazine-binding" evidence="9">
    <location>
        <begin position="104"/>
        <end position="208"/>
    </location>
</feature>
<evidence type="ECO:0000259" key="9">
    <source>
        <dbReference type="PROSITE" id="PS51177"/>
    </source>
</evidence>
<feature type="repeat" description="Lumazine-binding" evidence="8">
    <location>
        <begin position="104"/>
        <end position="208"/>
    </location>
</feature>
<keyword evidence="7" id="KW-0677">Repeat</keyword>
<dbReference type="GO" id="GO:0004746">
    <property type="term" value="F:riboflavin synthase activity"/>
    <property type="evidence" value="ECO:0007669"/>
    <property type="project" value="UniProtKB-EC"/>
</dbReference>
<dbReference type="FunFam" id="2.40.30.20:FF:000004">
    <property type="entry name" value="Riboflavin synthase, alpha subunit"/>
    <property type="match status" value="1"/>
</dbReference>
<feature type="domain" description="Lumazine-binding" evidence="9">
    <location>
        <begin position="1"/>
        <end position="103"/>
    </location>
</feature>
<protein>
    <recommendedName>
        <fullName evidence="4">Riboflavin synthase</fullName>
        <ecNumber evidence="3">2.5.1.9</ecNumber>
    </recommendedName>
</protein>
<evidence type="ECO:0000256" key="1">
    <source>
        <dbReference type="ARBA" id="ARBA00002803"/>
    </source>
</evidence>
<evidence type="ECO:0000256" key="8">
    <source>
        <dbReference type="PROSITE-ProRule" id="PRU00524"/>
    </source>
</evidence>
<sequence length="241" mass="25913">MFTGLIEHLGRVEHIERDDGGCTLTIADAAPILGDCRVGDSIAVNGACLTVTAFDAAESSNGGWFTVWLANETLSRTELGDRKIGDHTNLERAMGAHTRFGGHFVQAHVDTTATIISRTQDGDSVRLIFELPPPTPQIPSVLQYIVPKGYVAIDGASLTITQVEDSTWTFGVMLIQHTQERITLGTKRVGEKVNIEVDMVGKYVEKSVMAALGGVGVGDNEGIKALIRNVVGDVLKERDAK</sequence>
<gene>
    <name evidence="10" type="ORF">EW145_g2090</name>
</gene>
<dbReference type="EMBL" id="SGPK01000067">
    <property type="protein sequence ID" value="THH09340.1"/>
    <property type="molecule type" value="Genomic_DNA"/>
</dbReference>
<dbReference type="NCBIfam" id="TIGR00187">
    <property type="entry name" value="ribE"/>
    <property type="match status" value="1"/>
</dbReference>
<reference evidence="10 11" key="1">
    <citation type="submission" date="2019-02" db="EMBL/GenBank/DDBJ databases">
        <title>Genome sequencing of the rare red list fungi Phellinidium pouzarii.</title>
        <authorList>
            <person name="Buettner E."/>
            <person name="Kellner H."/>
        </authorList>
    </citation>
    <scope>NUCLEOTIDE SEQUENCE [LARGE SCALE GENOMIC DNA]</scope>
    <source>
        <strain evidence="10 11">DSM 108285</strain>
    </source>
</reference>
<keyword evidence="6" id="KW-0808">Transferase</keyword>
<feature type="repeat" description="Lumazine-binding" evidence="8">
    <location>
        <begin position="1"/>
        <end position="103"/>
    </location>
</feature>
<proteinExistence type="predicted"/>
<dbReference type="Pfam" id="PF00677">
    <property type="entry name" value="Lum_binding"/>
    <property type="match status" value="2"/>
</dbReference>
<organism evidence="10 11">
    <name type="scientific">Phellinidium pouzarii</name>
    <dbReference type="NCBI Taxonomy" id="167371"/>
    <lineage>
        <taxon>Eukaryota</taxon>
        <taxon>Fungi</taxon>
        <taxon>Dikarya</taxon>
        <taxon>Basidiomycota</taxon>
        <taxon>Agaricomycotina</taxon>
        <taxon>Agaricomycetes</taxon>
        <taxon>Hymenochaetales</taxon>
        <taxon>Hymenochaetaceae</taxon>
        <taxon>Phellinidium</taxon>
    </lineage>
</organism>
<dbReference type="InterPro" id="IPR017938">
    <property type="entry name" value="Riboflavin_synthase-like_b-brl"/>
</dbReference>
<dbReference type="PANTHER" id="PTHR21098">
    <property type="entry name" value="RIBOFLAVIN SYNTHASE ALPHA CHAIN"/>
    <property type="match status" value="1"/>
</dbReference>
<name>A0A4S4LHN5_9AGAM</name>
<dbReference type="PIRSF" id="PIRSF000498">
    <property type="entry name" value="Riboflavin_syn_A"/>
    <property type="match status" value="1"/>
</dbReference>
<dbReference type="Proteomes" id="UP000308199">
    <property type="component" value="Unassembled WGS sequence"/>
</dbReference>
<keyword evidence="5" id="KW-0686">Riboflavin biosynthesis</keyword>
<evidence type="ECO:0000256" key="5">
    <source>
        <dbReference type="ARBA" id="ARBA00022619"/>
    </source>
</evidence>
<evidence type="ECO:0000256" key="7">
    <source>
        <dbReference type="ARBA" id="ARBA00022737"/>
    </source>
</evidence>
<dbReference type="SUPFAM" id="SSF63380">
    <property type="entry name" value="Riboflavin synthase domain-like"/>
    <property type="match status" value="2"/>
</dbReference>
<dbReference type="PANTHER" id="PTHR21098:SF0">
    <property type="entry name" value="RIBOFLAVIN SYNTHASE"/>
    <property type="match status" value="1"/>
</dbReference>
<evidence type="ECO:0000256" key="4">
    <source>
        <dbReference type="ARBA" id="ARBA00013950"/>
    </source>
</evidence>
<comment type="pathway">
    <text evidence="2">Cofactor biosynthesis; riboflavin biosynthesis; riboflavin from 2-hydroxy-3-oxobutyl phosphate and 5-amino-6-(D-ribitylamino)uracil: step 2/2.</text>
</comment>
<dbReference type="CDD" id="cd00402">
    <property type="entry name" value="Riboflavin_synthase_like"/>
    <property type="match status" value="1"/>
</dbReference>
<accession>A0A4S4LHN5</accession>
<dbReference type="GO" id="GO:0009231">
    <property type="term" value="P:riboflavin biosynthetic process"/>
    <property type="evidence" value="ECO:0007669"/>
    <property type="project" value="UniProtKB-KW"/>
</dbReference>
<dbReference type="PROSITE" id="PS51177">
    <property type="entry name" value="LUMAZINE_BIND"/>
    <property type="match status" value="2"/>
</dbReference>
<evidence type="ECO:0000313" key="10">
    <source>
        <dbReference type="EMBL" id="THH09340.1"/>
    </source>
</evidence>
<dbReference type="OrthoDB" id="10258924at2759"/>
<dbReference type="EC" id="2.5.1.9" evidence="3"/>
<comment type="caution">
    <text evidence="10">The sequence shown here is derived from an EMBL/GenBank/DDBJ whole genome shotgun (WGS) entry which is preliminary data.</text>
</comment>
<dbReference type="AlphaFoldDB" id="A0A4S4LHN5"/>